<dbReference type="KEGG" id="hmn:HM131_14495"/>
<evidence type="ECO:0000313" key="1">
    <source>
        <dbReference type="EMBL" id="ARI77984.1"/>
    </source>
</evidence>
<dbReference type="AlphaFoldDB" id="A0A1W5ZXJ2"/>
<accession>A0A1W5ZXJ2</accession>
<proteinExistence type="predicted"/>
<dbReference type="EMBL" id="CP020772">
    <property type="protein sequence ID" value="ARI77984.1"/>
    <property type="molecule type" value="Genomic_DNA"/>
</dbReference>
<keyword evidence="2" id="KW-1185">Reference proteome</keyword>
<organism evidence="1 2">
    <name type="scientific">Halobacillus mangrovi</name>
    <dbReference type="NCBI Taxonomy" id="402384"/>
    <lineage>
        <taxon>Bacteria</taxon>
        <taxon>Bacillati</taxon>
        <taxon>Bacillota</taxon>
        <taxon>Bacilli</taxon>
        <taxon>Bacillales</taxon>
        <taxon>Bacillaceae</taxon>
        <taxon>Halobacillus</taxon>
    </lineage>
</organism>
<evidence type="ECO:0000313" key="2">
    <source>
        <dbReference type="Proteomes" id="UP000192527"/>
    </source>
</evidence>
<dbReference type="OrthoDB" id="2973140at2"/>
<dbReference type="Proteomes" id="UP000192527">
    <property type="component" value="Chromosome"/>
</dbReference>
<dbReference type="RefSeq" id="WP_085030445.1">
    <property type="nucleotide sequence ID" value="NZ_CP020772.1"/>
</dbReference>
<gene>
    <name evidence="1" type="ORF">HM131_14495</name>
</gene>
<evidence type="ECO:0008006" key="3">
    <source>
        <dbReference type="Google" id="ProtNLM"/>
    </source>
</evidence>
<name>A0A1W5ZXJ2_9BACI</name>
<sequence length="62" mass="7236">MSLMFTSVNRGVEDKRCSLISKLMDLGYTQDCLGKRTRDMTLPELEQIYINLEYKQNEEMGV</sequence>
<protein>
    <recommendedName>
        <fullName evidence="3">Fur-regulated basic protein FbpA</fullName>
    </recommendedName>
</protein>
<reference evidence="1 2" key="1">
    <citation type="submission" date="2017-04" db="EMBL/GenBank/DDBJ databases">
        <title>The whole genome sequencing and assembly of Halobacillus mangrovi strain.</title>
        <authorList>
            <person name="Lee S.-J."/>
            <person name="Park M.-K."/>
            <person name="Kim J.-Y."/>
            <person name="Lee Y.-J."/>
            <person name="Yi H."/>
            <person name="Bahn Y.-S."/>
            <person name="Kim J.F."/>
            <person name="Lee D.-W."/>
        </authorList>
    </citation>
    <scope>NUCLEOTIDE SEQUENCE [LARGE SCALE GENOMIC DNA]</scope>
    <source>
        <strain evidence="1 2">KTB 131</strain>
    </source>
</reference>